<dbReference type="Gene3D" id="3.30.300.30">
    <property type="match status" value="1"/>
</dbReference>
<dbReference type="EMBL" id="NSGP01000006">
    <property type="protein sequence ID" value="PAT10531.1"/>
    <property type="molecule type" value="Genomic_DNA"/>
</dbReference>
<dbReference type="Pfam" id="PF13193">
    <property type="entry name" value="AMP-binding_C"/>
    <property type="match status" value="1"/>
</dbReference>
<dbReference type="InterPro" id="IPR000873">
    <property type="entry name" value="AMP-dep_synth/lig_dom"/>
</dbReference>
<proteinExistence type="inferred from homology"/>
<dbReference type="Gene3D" id="3.40.50.12780">
    <property type="entry name" value="N-terminal domain of ligase-like"/>
    <property type="match status" value="1"/>
</dbReference>
<feature type="domain" description="AMP-binding enzyme C-terminal" evidence="5">
    <location>
        <begin position="442"/>
        <end position="521"/>
    </location>
</feature>
<dbReference type="InterPro" id="IPR025110">
    <property type="entry name" value="AMP-bd_C"/>
</dbReference>
<dbReference type="GO" id="GO:0016405">
    <property type="term" value="F:CoA-ligase activity"/>
    <property type="evidence" value="ECO:0007669"/>
    <property type="project" value="TreeGrafter"/>
</dbReference>
<evidence type="ECO:0000259" key="4">
    <source>
        <dbReference type="Pfam" id="PF00501"/>
    </source>
</evidence>
<reference evidence="6 7" key="1">
    <citation type="submission" date="2017-08" db="EMBL/GenBank/DDBJ databases">
        <title>Whole genome sequences of 6 clinical strains closest to Corynebacterium imitans.</title>
        <authorList>
            <person name="Bernier A.-M."/>
            <person name="Burdz T."/>
            <person name="Bernard K."/>
        </authorList>
    </citation>
    <scope>NUCLEOTIDE SEQUENCE [LARGE SCALE GENOMIC DNA]</scope>
    <source>
        <strain evidence="6 7">NML92-0415</strain>
    </source>
</reference>
<evidence type="ECO:0000256" key="2">
    <source>
        <dbReference type="ARBA" id="ARBA00022598"/>
    </source>
</evidence>
<feature type="domain" description="AMP-dependent synthetase/ligase" evidence="4">
    <location>
        <begin position="70"/>
        <end position="398"/>
    </location>
</feature>
<organism evidence="6 7">
    <name type="scientific">Corynebacterium hadale</name>
    <dbReference type="NCBI Taxonomy" id="2026255"/>
    <lineage>
        <taxon>Bacteria</taxon>
        <taxon>Bacillati</taxon>
        <taxon>Actinomycetota</taxon>
        <taxon>Actinomycetes</taxon>
        <taxon>Mycobacteriales</taxon>
        <taxon>Corynebacteriaceae</taxon>
        <taxon>Corynebacterium</taxon>
    </lineage>
</organism>
<name>A0AB36RMI8_9CORY</name>
<comment type="similarity">
    <text evidence="1">Belongs to the ATP-dependent AMP-binding enzyme family.</text>
</comment>
<protein>
    <submittedName>
        <fullName evidence="6">Acyl-CoA synthetase</fullName>
    </submittedName>
</protein>
<evidence type="ECO:0000313" key="7">
    <source>
        <dbReference type="Proteomes" id="UP000218041"/>
    </source>
</evidence>
<dbReference type="SUPFAM" id="SSF56801">
    <property type="entry name" value="Acetyl-CoA synthetase-like"/>
    <property type="match status" value="1"/>
</dbReference>
<feature type="region of interest" description="Disordered" evidence="3">
    <location>
        <begin position="23"/>
        <end position="42"/>
    </location>
</feature>
<dbReference type="PANTHER" id="PTHR24096">
    <property type="entry name" value="LONG-CHAIN-FATTY-ACID--COA LIGASE"/>
    <property type="match status" value="1"/>
</dbReference>
<dbReference type="InterPro" id="IPR045851">
    <property type="entry name" value="AMP-bd_C_sf"/>
</dbReference>
<dbReference type="Proteomes" id="UP000218041">
    <property type="component" value="Unassembled WGS sequence"/>
</dbReference>
<evidence type="ECO:0000256" key="3">
    <source>
        <dbReference type="SAM" id="MobiDB-lite"/>
    </source>
</evidence>
<evidence type="ECO:0000259" key="5">
    <source>
        <dbReference type="Pfam" id="PF13193"/>
    </source>
</evidence>
<dbReference type="PANTHER" id="PTHR24096:SF149">
    <property type="entry name" value="AMP-BINDING DOMAIN-CONTAINING PROTEIN-RELATED"/>
    <property type="match status" value="1"/>
</dbReference>
<dbReference type="InterPro" id="IPR042099">
    <property type="entry name" value="ANL_N_sf"/>
</dbReference>
<comment type="caution">
    <text evidence="6">The sequence shown here is derived from an EMBL/GenBank/DDBJ whole genome shotgun (WGS) entry which is preliminary data.</text>
</comment>
<dbReference type="AlphaFoldDB" id="A0AB36RMI8"/>
<sequence length="534" mass="56607">MYSAHAKAPPAITIAAAPTQLGHANNDAPTATSDITAASTSRKNRMPSKLLRFRGMYQHVPLHELALSQGLPDAPALTDLSTGTTVTYRELRTLANNVSRVLAHATTSPSPVIAVQLPNSVEFAAVILGIAQAGAASSLIGPLLRNHEARHLAELAGADPQLGLIRMEQAQALIRGTTPAGWPRRDAANHTPAVSAANAQELAFVPYSSGTTGMQKAVGLTGASVSANMTQFAAAIARSGVGTHTPTMSPLPFSHIYGLTALLLTPLMLGHHVLTMQRFDPERFVSAHRDFAVQLTFIAPPLARVLETAPADAFNALELIISGADRLDPTVARTVESRLGASVIQGYGMTETSPVTFVGVRGETPPDSVGFPLPDTRFRIGSDGELSVAGPQLMRGYLGQEPIGEWFQTGDLARVGTHGELYIIGRAKDTIKYKGYQIAPAELEATLLEHEAIVDAAVTPFVLNGTEVPRAFVVPAPSPAATSARLTADGVMRFVADRVAPYKKVRVVDFVEEIPRSAAGKILRTQLRDLPHAD</sequence>
<evidence type="ECO:0000313" key="6">
    <source>
        <dbReference type="EMBL" id="PAT10531.1"/>
    </source>
</evidence>
<gene>
    <name evidence="6" type="ORF">CKJ80_05600</name>
</gene>
<accession>A0AB36RMI8</accession>
<evidence type="ECO:0000256" key="1">
    <source>
        <dbReference type="ARBA" id="ARBA00006432"/>
    </source>
</evidence>
<feature type="compositionally biased region" description="Low complexity" evidence="3">
    <location>
        <begin position="28"/>
        <end position="41"/>
    </location>
</feature>
<dbReference type="Pfam" id="PF00501">
    <property type="entry name" value="AMP-binding"/>
    <property type="match status" value="1"/>
</dbReference>
<keyword evidence="2" id="KW-0436">Ligase</keyword>